<name>A0ABD4T7M7_9CYAN</name>
<dbReference type="InterPro" id="IPR011006">
    <property type="entry name" value="CheY-like_superfamily"/>
</dbReference>
<keyword evidence="1 3" id="KW-0597">Phosphoprotein</keyword>
<dbReference type="GO" id="GO:0000160">
    <property type="term" value="P:phosphorelay signal transduction system"/>
    <property type="evidence" value="ECO:0007669"/>
    <property type="project" value="UniProtKB-KW"/>
</dbReference>
<dbReference type="SUPFAM" id="SSF52172">
    <property type="entry name" value="CheY-like"/>
    <property type="match status" value="1"/>
</dbReference>
<feature type="modified residue" description="4-aspartylphosphate" evidence="3">
    <location>
        <position position="52"/>
    </location>
</feature>
<protein>
    <submittedName>
        <fullName evidence="5">Response regulator</fullName>
    </submittedName>
</protein>
<dbReference type="PROSITE" id="PS50110">
    <property type="entry name" value="RESPONSE_REGULATORY"/>
    <property type="match status" value="1"/>
</dbReference>
<evidence type="ECO:0000313" key="6">
    <source>
        <dbReference type="Proteomes" id="UP000031561"/>
    </source>
</evidence>
<dbReference type="InterPro" id="IPR050595">
    <property type="entry name" value="Bact_response_regulator"/>
</dbReference>
<keyword evidence="2" id="KW-0902">Two-component regulatory system</keyword>
<dbReference type="Proteomes" id="UP000031561">
    <property type="component" value="Unassembled WGS sequence"/>
</dbReference>
<dbReference type="PANTHER" id="PTHR44591:SF14">
    <property type="entry name" value="PROTEIN PILG"/>
    <property type="match status" value="1"/>
</dbReference>
<dbReference type="InterPro" id="IPR001789">
    <property type="entry name" value="Sig_transdc_resp-reg_receiver"/>
</dbReference>
<reference evidence="5 6" key="1">
    <citation type="journal article" date="2015" name="Genome Announc.">
        <title>Draft Genome Sequence of Filamentous Marine Cyanobacterium Lyngbya confervoides Strain BDU141951.</title>
        <authorList>
            <person name="Chandrababunaidu M.M."/>
            <person name="Sen D."/>
            <person name="Tripathy S."/>
        </authorList>
    </citation>
    <scope>NUCLEOTIDE SEQUENCE [LARGE SCALE GENOMIC DNA]</scope>
    <source>
        <strain evidence="5 6">BDU141951</strain>
    </source>
</reference>
<organism evidence="5 6">
    <name type="scientific">Lyngbya confervoides BDU141951</name>
    <dbReference type="NCBI Taxonomy" id="1574623"/>
    <lineage>
        <taxon>Bacteria</taxon>
        <taxon>Bacillati</taxon>
        <taxon>Cyanobacteriota</taxon>
        <taxon>Cyanophyceae</taxon>
        <taxon>Oscillatoriophycideae</taxon>
        <taxon>Oscillatoriales</taxon>
        <taxon>Microcoleaceae</taxon>
        <taxon>Lyngbya</taxon>
    </lineage>
</organism>
<feature type="domain" description="Response regulatory" evidence="4">
    <location>
        <begin position="3"/>
        <end position="117"/>
    </location>
</feature>
<evidence type="ECO:0000256" key="1">
    <source>
        <dbReference type="ARBA" id="ARBA00022553"/>
    </source>
</evidence>
<dbReference type="PANTHER" id="PTHR44591">
    <property type="entry name" value="STRESS RESPONSE REGULATOR PROTEIN 1"/>
    <property type="match status" value="1"/>
</dbReference>
<evidence type="ECO:0000313" key="5">
    <source>
        <dbReference type="EMBL" id="MCM1984782.1"/>
    </source>
</evidence>
<evidence type="ECO:0000256" key="3">
    <source>
        <dbReference type="PROSITE-ProRule" id="PRU00169"/>
    </source>
</evidence>
<comment type="caution">
    <text evidence="5">The sequence shown here is derived from an EMBL/GenBank/DDBJ whole genome shotgun (WGS) entry which is preliminary data.</text>
</comment>
<gene>
    <name evidence="5" type="ORF">QQ91_0018325</name>
</gene>
<dbReference type="Gene3D" id="3.40.50.2300">
    <property type="match status" value="1"/>
</dbReference>
<dbReference type="CDD" id="cd00156">
    <property type="entry name" value="REC"/>
    <property type="match status" value="1"/>
</dbReference>
<evidence type="ECO:0000259" key="4">
    <source>
        <dbReference type="PROSITE" id="PS50110"/>
    </source>
</evidence>
<dbReference type="AlphaFoldDB" id="A0ABD4T7M7"/>
<proteinExistence type="predicted"/>
<dbReference type="SMART" id="SM00448">
    <property type="entry name" value="REC"/>
    <property type="match status" value="1"/>
</dbReference>
<dbReference type="Pfam" id="PF00072">
    <property type="entry name" value="Response_reg"/>
    <property type="match status" value="1"/>
</dbReference>
<evidence type="ECO:0000256" key="2">
    <source>
        <dbReference type="ARBA" id="ARBA00023012"/>
    </source>
</evidence>
<dbReference type="RefSeq" id="WP_166277061.1">
    <property type="nucleotide sequence ID" value="NZ_JTHE03000104.1"/>
</dbReference>
<keyword evidence="6" id="KW-1185">Reference proteome</keyword>
<sequence length="124" mass="13899">MTTVLVADDSRAAREILIALLRSSNFQVVEACDGREAKQLIEANRLDLVMTDVVMPEMNGYELCRWIKQHAALLPVIFCSVKGEAFDRHWGHKQGCDAYICKPFESDLVLRTIHQVLQGPGKAS</sequence>
<dbReference type="EMBL" id="JTHE03000104">
    <property type="protein sequence ID" value="MCM1984782.1"/>
    <property type="molecule type" value="Genomic_DNA"/>
</dbReference>
<accession>A0ABD4T7M7</accession>